<reference evidence="9 10" key="1">
    <citation type="submission" date="2019-04" db="EMBL/GenBank/DDBJ databases">
        <title>High contiguity whole genome sequence and gene annotation resource for two Venturia nashicola isolates.</title>
        <authorList>
            <person name="Prokchorchik M."/>
            <person name="Won K."/>
            <person name="Lee Y."/>
            <person name="Choi E.D."/>
            <person name="Segonzac C."/>
            <person name="Sohn K.H."/>
        </authorList>
    </citation>
    <scope>NUCLEOTIDE SEQUENCE [LARGE SCALE GENOMIC DNA]</scope>
    <source>
        <strain evidence="9 10">PRI2</strain>
    </source>
</reference>
<feature type="compositionally biased region" description="Basic and acidic residues" evidence="7">
    <location>
        <begin position="157"/>
        <end position="170"/>
    </location>
</feature>
<keyword evidence="9" id="KW-0251">Elongation factor</keyword>
<gene>
    <name evidence="9" type="ORF">E6O75_ATG07363</name>
</gene>
<feature type="region of interest" description="Disordered" evidence="7">
    <location>
        <begin position="1"/>
        <end position="217"/>
    </location>
</feature>
<evidence type="ECO:0000256" key="6">
    <source>
        <dbReference type="PROSITE-ProRule" id="PRU00649"/>
    </source>
</evidence>
<evidence type="ECO:0000313" key="9">
    <source>
        <dbReference type="EMBL" id="TID19903.1"/>
    </source>
</evidence>
<keyword evidence="2" id="KW-0804">Transcription</keyword>
<feature type="domain" description="TFIIS N-terminal" evidence="8">
    <location>
        <begin position="275"/>
        <end position="352"/>
    </location>
</feature>
<dbReference type="InterPro" id="IPR017923">
    <property type="entry name" value="TFIIS_N"/>
</dbReference>
<keyword evidence="9" id="KW-0648">Protein biosynthesis</keyword>
<dbReference type="PROSITE" id="PS51319">
    <property type="entry name" value="TFIIS_N"/>
    <property type="match status" value="1"/>
</dbReference>
<evidence type="ECO:0000256" key="2">
    <source>
        <dbReference type="ARBA" id="ARBA00023163"/>
    </source>
</evidence>
<keyword evidence="10" id="KW-1185">Reference proteome</keyword>
<comment type="caution">
    <text evidence="9">The sequence shown here is derived from an EMBL/GenBank/DDBJ whole genome shotgun (WGS) entry which is preliminary data.</text>
</comment>
<organism evidence="9 10">
    <name type="scientific">Venturia nashicola</name>
    <dbReference type="NCBI Taxonomy" id="86259"/>
    <lineage>
        <taxon>Eukaryota</taxon>
        <taxon>Fungi</taxon>
        <taxon>Dikarya</taxon>
        <taxon>Ascomycota</taxon>
        <taxon>Pezizomycotina</taxon>
        <taxon>Dothideomycetes</taxon>
        <taxon>Pleosporomycetidae</taxon>
        <taxon>Venturiales</taxon>
        <taxon>Venturiaceae</taxon>
        <taxon>Venturia</taxon>
    </lineage>
</organism>
<dbReference type="GO" id="GO:0016973">
    <property type="term" value="P:poly(A)+ mRNA export from nucleus"/>
    <property type="evidence" value="ECO:0007669"/>
    <property type="project" value="TreeGrafter"/>
</dbReference>
<dbReference type="PANTHER" id="PTHR46010:SF1">
    <property type="entry name" value="PROTEIN IWS1 HOMOLOG"/>
    <property type="match status" value="1"/>
</dbReference>
<comment type="function">
    <text evidence="4">Transcription factor involved in RNA polymerase II transcription regulation. May function in both SPT15/TBP post-recruitment and recruitment steps of transcription.</text>
</comment>
<dbReference type="Pfam" id="PF08711">
    <property type="entry name" value="Med26"/>
    <property type="match status" value="1"/>
</dbReference>
<keyword evidence="3 6" id="KW-0539">Nucleus</keyword>
<dbReference type="InterPro" id="IPR051037">
    <property type="entry name" value="RNAPII_TF_IWS1"/>
</dbReference>
<dbReference type="PANTHER" id="PTHR46010">
    <property type="entry name" value="PROTEIN IWS1 HOMOLOG"/>
    <property type="match status" value="1"/>
</dbReference>
<feature type="compositionally biased region" description="Basic and acidic residues" evidence="7">
    <location>
        <begin position="179"/>
        <end position="195"/>
    </location>
</feature>
<evidence type="ECO:0000256" key="3">
    <source>
        <dbReference type="ARBA" id="ARBA00023242"/>
    </source>
</evidence>
<proteinExistence type="inferred from homology"/>
<dbReference type="SUPFAM" id="SSF47676">
    <property type="entry name" value="Conserved domain common to transcription factors TFIIS, elongin A, CRSP70"/>
    <property type="match status" value="1"/>
</dbReference>
<comment type="subcellular location">
    <subcellularLocation>
        <location evidence="6">Nucleus</location>
    </subcellularLocation>
</comment>
<accession>A0A4Z1P156</accession>
<feature type="compositionally biased region" description="Acidic residues" evidence="7">
    <location>
        <begin position="61"/>
        <end position="81"/>
    </location>
</feature>
<evidence type="ECO:0000256" key="4">
    <source>
        <dbReference type="ARBA" id="ARBA00037349"/>
    </source>
</evidence>
<name>A0A4Z1P156_9PEZI</name>
<feature type="compositionally biased region" description="Basic and acidic residues" evidence="7">
    <location>
        <begin position="207"/>
        <end position="217"/>
    </location>
</feature>
<dbReference type="EMBL" id="SNSC02000011">
    <property type="protein sequence ID" value="TID19903.1"/>
    <property type="molecule type" value="Genomic_DNA"/>
</dbReference>
<evidence type="ECO:0000256" key="5">
    <source>
        <dbReference type="ARBA" id="ARBA00037992"/>
    </source>
</evidence>
<protein>
    <submittedName>
        <fullName evidence="9">Putative transcriptional elongation factor Iws1</fullName>
    </submittedName>
</protein>
<sequence>MEDLPVPDNSAPNSPMPEAGNDPGDPLAPEIEEEHVNNPPAAFPDQDMEVTAENEVNNDNHDDDSDDLSDVDEAQFDEFDADALALEEREQIAVDDSNVALLGVHKRKRTEAEIEEARKKKRKEKKRDRPKKSRRRREGSENFSGGEEVSGKRSRKRDGEGRPRSKKVPEDIDESTLTPEERRRRALDKLMDDALKNPNQRRKKKADGRSLEDDADTKIETMRDAMTRAAQADTVARENGQPAMEKLKLLPQVTSLLNSNTMQSQLVDPEHNLLEAVRFFLEPLNDGSLPAYNIQKDLFAALGKLPINKDSLVASGIGKVVYFYTKSKRPEITIKRQADRLMADWLRLVLKRSGDYKNRDLAINNTNTLPVRTTTLNAAQQAARDRAMATPSMSNRARIEGGLGTYTVAPKSTAHTGSMGARPMGDSGEATFRKFKMRHQGKGAGR</sequence>
<evidence type="ECO:0000313" key="10">
    <source>
        <dbReference type="Proteomes" id="UP000298493"/>
    </source>
</evidence>
<evidence type="ECO:0000256" key="7">
    <source>
        <dbReference type="SAM" id="MobiDB-lite"/>
    </source>
</evidence>
<dbReference type="OrthoDB" id="21124at2759"/>
<evidence type="ECO:0000259" key="8">
    <source>
        <dbReference type="PROSITE" id="PS51319"/>
    </source>
</evidence>
<comment type="similarity">
    <text evidence="5">Belongs to the IWS1 family.</text>
</comment>
<evidence type="ECO:0000256" key="1">
    <source>
        <dbReference type="ARBA" id="ARBA00023015"/>
    </source>
</evidence>
<dbReference type="Proteomes" id="UP000298493">
    <property type="component" value="Unassembled WGS sequence"/>
</dbReference>
<dbReference type="GO" id="GO:0005634">
    <property type="term" value="C:nucleus"/>
    <property type="evidence" value="ECO:0007669"/>
    <property type="project" value="UniProtKB-SubCell"/>
</dbReference>
<dbReference type="AlphaFoldDB" id="A0A4Z1P156"/>
<dbReference type="FunFam" id="1.20.930.10:FF:000003">
    <property type="entry name" value="Putative Transcription factor IWS1"/>
    <property type="match status" value="1"/>
</dbReference>
<feature type="compositionally biased region" description="Basic residues" evidence="7">
    <location>
        <begin position="119"/>
        <end position="137"/>
    </location>
</feature>
<dbReference type="STRING" id="86259.A0A4Z1P156"/>
<dbReference type="Gene3D" id="1.20.930.10">
    <property type="entry name" value="Conserved domain common to transcription factors TFIIS, elongin A, CRSP70"/>
    <property type="match status" value="1"/>
</dbReference>
<keyword evidence="1" id="KW-0805">Transcription regulation</keyword>
<dbReference type="GO" id="GO:0003746">
    <property type="term" value="F:translation elongation factor activity"/>
    <property type="evidence" value="ECO:0007669"/>
    <property type="project" value="UniProtKB-KW"/>
</dbReference>
<dbReference type="InterPro" id="IPR035441">
    <property type="entry name" value="TFIIS/LEDGF_dom_sf"/>
</dbReference>